<dbReference type="KEGG" id="asc:ASAC_0204"/>
<name>D9PZX3_ACIS3</name>
<dbReference type="STRING" id="666510.ASAC_0204"/>
<gene>
    <name evidence="1" type="ordered locus">ASAC_0204</name>
</gene>
<accession>D9PZX3</accession>
<reference evidence="1 2" key="1">
    <citation type="journal article" date="2010" name="Appl. Environ. Microbiol.">
        <title>The genome sequence of the crenarchaeon Acidilobus saccharovorans supports a new order, Acidilobales, and suggests an important ecological role in terrestrial acidic hot springs.</title>
        <authorList>
            <person name="Mardanov A.V."/>
            <person name="Svetlitchnyi V.A."/>
            <person name="Beletsky A.V."/>
            <person name="Prokofeva M.I."/>
            <person name="Bonch-Osmolovskaya E.A."/>
            <person name="Ravin N.V."/>
            <person name="Skryabin K.G."/>
        </authorList>
    </citation>
    <scope>NUCLEOTIDE SEQUENCE [LARGE SCALE GENOMIC DNA]</scope>
    <source>
        <strain evidence="2">DSM 16705 / JCM 18335 / VKM B-2471 / 345-15</strain>
    </source>
</reference>
<dbReference type="Proteomes" id="UP000000346">
    <property type="component" value="Chromosome"/>
</dbReference>
<dbReference type="AlphaFoldDB" id="D9PZX3"/>
<organism evidence="1 2">
    <name type="scientific">Acidilobus saccharovorans (strain DSM 16705 / JCM 18335 / VKM B-2471 / 345-15)</name>
    <dbReference type="NCBI Taxonomy" id="666510"/>
    <lineage>
        <taxon>Archaea</taxon>
        <taxon>Thermoproteota</taxon>
        <taxon>Thermoprotei</taxon>
        <taxon>Acidilobales</taxon>
        <taxon>Acidilobaceae</taxon>
        <taxon>Acidilobus</taxon>
    </lineage>
</organism>
<sequence length="86" mass="9783">MLRLVESLCSDSKFRKRLTSSGALESLLLLIYAMSEGLPPYRAAKRLGVSHERLYRLRRGLEKDGLYAQVKAFIEINANARKRESA</sequence>
<dbReference type="InParanoid" id="D9PZX3"/>
<protein>
    <submittedName>
        <fullName evidence="1">Uncharacterized protein</fullName>
    </submittedName>
</protein>
<proteinExistence type="predicted"/>
<evidence type="ECO:0000313" key="2">
    <source>
        <dbReference type="Proteomes" id="UP000000346"/>
    </source>
</evidence>
<dbReference type="HOGENOM" id="CLU_2490237_0_0_2"/>
<dbReference type="EMBL" id="CP001742">
    <property type="protein sequence ID" value="ADL18611.1"/>
    <property type="molecule type" value="Genomic_DNA"/>
</dbReference>
<dbReference type="eggNOG" id="arCOG11441">
    <property type="taxonomic scope" value="Archaea"/>
</dbReference>
<keyword evidence="2" id="KW-1185">Reference proteome</keyword>
<evidence type="ECO:0000313" key="1">
    <source>
        <dbReference type="EMBL" id="ADL18611.1"/>
    </source>
</evidence>